<evidence type="ECO:0000256" key="5">
    <source>
        <dbReference type="ARBA" id="ARBA00023134"/>
    </source>
</evidence>
<feature type="binding site" evidence="6">
    <location>
        <position position="248"/>
    </location>
    <ligand>
        <name>K(+)</name>
        <dbReference type="ChEBI" id="CHEBI:29103"/>
    </ligand>
</feature>
<feature type="binding site" evidence="6">
    <location>
        <position position="251"/>
    </location>
    <ligand>
        <name>K(+)</name>
        <dbReference type="ChEBI" id="CHEBI:29103"/>
    </ligand>
</feature>
<feature type="binding site" evidence="6">
    <location>
        <begin position="271"/>
        <end position="274"/>
    </location>
    <ligand>
        <name>GTP</name>
        <dbReference type="ChEBI" id="CHEBI:37565"/>
    </ligand>
</feature>
<comment type="subunit">
    <text evidence="6">Homodimer. Heterotetramer of two MnmE and two MnmG subunits.</text>
</comment>
<dbReference type="PANTHER" id="PTHR42714:SF2">
    <property type="entry name" value="TRNA MODIFICATION GTPASE GTPBP3, MITOCHONDRIAL"/>
    <property type="match status" value="1"/>
</dbReference>
<comment type="cofactor">
    <cofactor evidence="6">
        <name>K(+)</name>
        <dbReference type="ChEBI" id="CHEBI:29103"/>
    </cofactor>
    <text evidence="6">Binds 1 potassium ion per subunit.</text>
</comment>
<gene>
    <name evidence="6 9" type="primary">mnmE</name>
    <name evidence="6" type="synonym">trmE</name>
    <name evidence="9" type="ORF">HB375_02710</name>
</gene>
<evidence type="ECO:0000256" key="3">
    <source>
        <dbReference type="ARBA" id="ARBA00022741"/>
    </source>
</evidence>
<dbReference type="InterPro" id="IPR031168">
    <property type="entry name" value="G_TrmE"/>
</dbReference>
<feature type="binding site" evidence="6">
    <location>
        <position position="227"/>
    </location>
    <ligand>
        <name>K(+)</name>
        <dbReference type="ChEBI" id="CHEBI:29103"/>
    </ligand>
</feature>
<dbReference type="InterPro" id="IPR005225">
    <property type="entry name" value="Small_GTP-bd"/>
</dbReference>
<dbReference type="Gene3D" id="3.40.50.300">
    <property type="entry name" value="P-loop containing nucleotide triphosphate hydrolases"/>
    <property type="match status" value="1"/>
</dbReference>
<evidence type="ECO:0000256" key="6">
    <source>
        <dbReference type="HAMAP-Rule" id="MF_00379"/>
    </source>
</evidence>
<feature type="binding site" evidence="6">
    <location>
        <position position="246"/>
    </location>
    <ligand>
        <name>K(+)</name>
        <dbReference type="ChEBI" id="CHEBI:29103"/>
    </ligand>
</feature>
<dbReference type="PROSITE" id="PS51709">
    <property type="entry name" value="G_TRME"/>
    <property type="match status" value="1"/>
</dbReference>
<dbReference type="InterPro" id="IPR018948">
    <property type="entry name" value="GTP-bd_TrmE_N"/>
</dbReference>
<keyword evidence="10" id="KW-1185">Reference proteome</keyword>
<dbReference type="CDD" id="cd04164">
    <property type="entry name" value="trmE"/>
    <property type="match status" value="1"/>
</dbReference>
<feature type="binding site" evidence="6">
    <location>
        <begin position="227"/>
        <end position="232"/>
    </location>
    <ligand>
        <name>GTP</name>
        <dbReference type="ChEBI" id="CHEBI:37565"/>
    </ligand>
</feature>
<dbReference type="Pfam" id="PF10396">
    <property type="entry name" value="TrmE_N"/>
    <property type="match status" value="1"/>
</dbReference>
<keyword evidence="5 6" id="KW-0342">GTP-binding</keyword>
<evidence type="ECO:0000313" key="9">
    <source>
        <dbReference type="EMBL" id="NIX75524.1"/>
    </source>
</evidence>
<dbReference type="HAMAP" id="MF_00379">
    <property type="entry name" value="GTPase_MnmE"/>
    <property type="match status" value="1"/>
</dbReference>
<comment type="similarity">
    <text evidence="1 6 7">Belongs to the TRAFAC class TrmE-Era-EngA-EngB-Septin-like GTPase superfamily. TrmE GTPase family.</text>
</comment>
<dbReference type="PANTHER" id="PTHR42714">
    <property type="entry name" value="TRNA MODIFICATION GTPASE GTPBP3"/>
    <property type="match status" value="1"/>
</dbReference>
<dbReference type="InterPro" id="IPR027417">
    <property type="entry name" value="P-loop_NTPase"/>
</dbReference>
<keyword evidence="6" id="KW-0963">Cytoplasm</keyword>
<keyword evidence="3 6" id="KW-0547">Nucleotide-binding</keyword>
<dbReference type="EMBL" id="JAATJS010000001">
    <property type="protein sequence ID" value="NIX75524.1"/>
    <property type="molecule type" value="Genomic_DNA"/>
</dbReference>
<keyword evidence="6" id="KW-0479">Metal-binding</keyword>
<keyword evidence="4 6" id="KW-0630">Potassium</keyword>
<dbReference type="NCBIfam" id="TIGR00231">
    <property type="entry name" value="small_GTP"/>
    <property type="match status" value="1"/>
</dbReference>
<feature type="binding site" evidence="6">
    <location>
        <position position="436"/>
    </location>
    <ligand>
        <name>(6S)-5-formyl-5,6,7,8-tetrahydrofolate</name>
        <dbReference type="ChEBI" id="CHEBI:57457"/>
    </ligand>
</feature>
<keyword evidence="6" id="KW-0378">Hydrolase</keyword>
<dbReference type="InterPro" id="IPR025867">
    <property type="entry name" value="MnmE_helical"/>
</dbReference>
<dbReference type="InterPro" id="IPR027368">
    <property type="entry name" value="MnmE_dom2"/>
</dbReference>
<organism evidence="9 10">
    <name type="scientific">Microvirga terricola</name>
    <dbReference type="NCBI Taxonomy" id="2719797"/>
    <lineage>
        <taxon>Bacteria</taxon>
        <taxon>Pseudomonadati</taxon>
        <taxon>Pseudomonadota</taxon>
        <taxon>Alphaproteobacteria</taxon>
        <taxon>Hyphomicrobiales</taxon>
        <taxon>Methylobacteriaceae</taxon>
        <taxon>Microvirga</taxon>
    </lineage>
</organism>
<protein>
    <recommendedName>
        <fullName evidence="6">tRNA modification GTPase MnmE</fullName>
        <ecNumber evidence="6">3.6.-.-</ecNumber>
    </recommendedName>
</protein>
<dbReference type="Pfam" id="PF01926">
    <property type="entry name" value="MMR_HSR1"/>
    <property type="match status" value="1"/>
</dbReference>
<keyword evidence="6" id="KW-0460">Magnesium</keyword>
<dbReference type="Gene3D" id="1.20.120.430">
    <property type="entry name" value="tRNA modification GTPase MnmE domain 2"/>
    <property type="match status" value="1"/>
</dbReference>
<dbReference type="InterPro" id="IPR006073">
    <property type="entry name" value="GTP-bd"/>
</dbReference>
<feature type="binding site" evidence="6">
    <location>
        <position position="121"/>
    </location>
    <ligand>
        <name>(6S)-5-formyl-5,6,7,8-tetrahydrofolate</name>
        <dbReference type="ChEBI" id="CHEBI:57457"/>
    </ligand>
</feature>
<dbReference type="EC" id="3.6.-.-" evidence="6"/>
<comment type="caution">
    <text evidence="6">Lacks conserved residue(s) required for the propagation of feature annotation.</text>
</comment>
<evidence type="ECO:0000256" key="4">
    <source>
        <dbReference type="ARBA" id="ARBA00022958"/>
    </source>
</evidence>
<comment type="subcellular location">
    <subcellularLocation>
        <location evidence="6">Cytoplasm</location>
    </subcellularLocation>
</comment>
<evidence type="ECO:0000313" key="10">
    <source>
        <dbReference type="Proteomes" id="UP000707352"/>
    </source>
</evidence>
<reference evidence="9 10" key="1">
    <citation type="submission" date="2020-03" db="EMBL/GenBank/DDBJ databases">
        <title>The genome sequence of Microvirga sp. c23x22.</title>
        <authorList>
            <person name="Zhang X."/>
        </authorList>
    </citation>
    <scope>NUCLEOTIDE SEQUENCE [LARGE SCALE GENOMIC DNA]</scope>
    <source>
        <strain evidence="10">c23x22</strain>
    </source>
</reference>
<comment type="function">
    <text evidence="6">Exhibits a very high intrinsic GTPase hydrolysis rate. Involved in the addition of a carboxymethylaminomethyl (cmnm) group at the wobble position (U34) of certain tRNAs, forming tRNA-cmnm(5)s(2)U34.</text>
</comment>
<accession>A0ABX0V6T6</accession>
<comment type="caution">
    <text evidence="9">The sequence shown here is derived from an EMBL/GenBank/DDBJ whole genome shotgun (WGS) entry which is preliminary data.</text>
</comment>
<feature type="binding site" evidence="6">
    <location>
        <position position="231"/>
    </location>
    <ligand>
        <name>Mg(2+)</name>
        <dbReference type="ChEBI" id="CHEBI:18420"/>
    </ligand>
</feature>
<dbReference type="CDD" id="cd14858">
    <property type="entry name" value="TrmE_N"/>
    <property type="match status" value="1"/>
</dbReference>
<sequence length="436" mass="46786">MRSDDTIFAIASGYGRAAVSIVRLSGARSRFILETMAGSVPDSRRASVRLLRDPASGEPLDQALVLWMPGPHSFTGEDQAELHIHGGLATRAAVLRVLGSLNGCRAAEAGEFTRRAFLNGRMDLSRVEGLADLIDAETEGQRRQALLQLEGRLGNAAEGWREDILQVLALIEASLDFSDEGDVPEGLEADILRRLKVLGEELGRVLANRSGERLREGLTVVLAGAPNAGKSTLLNMLAKRDVAIVSPIAGTTRDVIEVHCDLNGLPVVIVDTAGLRESGDVIEQEGVARARARAEAADVVLWLLPPEGGAGEPPSARRLLRVGTKADLNLVRHDCDLVVSAATGEGLPELIGLLEKEAEAALGQGEALLTRERHRRALERAHASVIRAMEMLEFDEPAELIAEEVRLASRAVGAITGRVDVEDMLDRLFSSFCIGK</sequence>
<dbReference type="RefSeq" id="WP_167671404.1">
    <property type="nucleotide sequence ID" value="NZ_JAATJS010000001.1"/>
</dbReference>
<dbReference type="InterPro" id="IPR004520">
    <property type="entry name" value="GTPase_MnmE"/>
</dbReference>
<dbReference type="Gene3D" id="3.30.1360.120">
    <property type="entry name" value="Probable tRNA modification gtpase trme, domain 1"/>
    <property type="match status" value="1"/>
</dbReference>
<name>A0ABX0V6T6_9HYPH</name>
<dbReference type="NCBIfam" id="TIGR00450">
    <property type="entry name" value="mnmE_trmE_thdF"/>
    <property type="match status" value="1"/>
</dbReference>
<proteinExistence type="inferred from homology"/>
<evidence type="ECO:0000256" key="7">
    <source>
        <dbReference type="RuleBase" id="RU003313"/>
    </source>
</evidence>
<evidence type="ECO:0000256" key="1">
    <source>
        <dbReference type="ARBA" id="ARBA00011043"/>
    </source>
</evidence>
<feature type="domain" description="TrmE-type G" evidence="8">
    <location>
        <begin position="217"/>
        <end position="359"/>
    </location>
</feature>
<dbReference type="SUPFAM" id="SSF52540">
    <property type="entry name" value="P-loop containing nucleoside triphosphate hydrolases"/>
    <property type="match status" value="1"/>
</dbReference>
<dbReference type="Proteomes" id="UP000707352">
    <property type="component" value="Unassembled WGS sequence"/>
</dbReference>
<feature type="binding site" evidence="6">
    <location>
        <position position="252"/>
    </location>
    <ligand>
        <name>Mg(2+)</name>
        <dbReference type="ChEBI" id="CHEBI:18420"/>
    </ligand>
</feature>
<evidence type="ECO:0000256" key="2">
    <source>
        <dbReference type="ARBA" id="ARBA00022694"/>
    </source>
</evidence>
<evidence type="ECO:0000259" key="8">
    <source>
        <dbReference type="PROSITE" id="PS51709"/>
    </source>
</evidence>
<dbReference type="SUPFAM" id="SSF116878">
    <property type="entry name" value="TrmE connector domain"/>
    <property type="match status" value="1"/>
</dbReference>
<dbReference type="InterPro" id="IPR027266">
    <property type="entry name" value="TrmE/GcvT-like"/>
</dbReference>
<feature type="binding site" evidence="6">
    <location>
        <begin position="246"/>
        <end position="252"/>
    </location>
    <ligand>
        <name>GTP</name>
        <dbReference type="ChEBI" id="CHEBI:37565"/>
    </ligand>
</feature>
<dbReference type="Pfam" id="PF12631">
    <property type="entry name" value="MnmE_helical"/>
    <property type="match status" value="1"/>
</dbReference>
<dbReference type="NCBIfam" id="NF003661">
    <property type="entry name" value="PRK05291.1-3"/>
    <property type="match status" value="1"/>
</dbReference>
<keyword evidence="2 6" id="KW-0819">tRNA processing</keyword>
<feature type="binding site" evidence="6">
    <location>
        <position position="81"/>
    </location>
    <ligand>
        <name>(6S)-5-formyl-5,6,7,8-tetrahydrofolate</name>
        <dbReference type="ChEBI" id="CHEBI:57457"/>
    </ligand>
</feature>
<feature type="binding site" evidence="6">
    <location>
        <position position="23"/>
    </location>
    <ligand>
        <name>(6S)-5-formyl-5,6,7,8-tetrahydrofolate</name>
        <dbReference type="ChEBI" id="CHEBI:57457"/>
    </ligand>
</feature>